<dbReference type="PRINTS" id="PR00364">
    <property type="entry name" value="DISEASERSIST"/>
</dbReference>
<evidence type="ECO:0000259" key="4">
    <source>
        <dbReference type="PROSITE" id="PS50104"/>
    </source>
</evidence>
<dbReference type="Gene3D" id="3.40.50.10140">
    <property type="entry name" value="Toll/interleukin-1 receptor homology (TIR) domain"/>
    <property type="match status" value="1"/>
</dbReference>
<dbReference type="Pfam" id="PF23282">
    <property type="entry name" value="WHD_ROQ1"/>
    <property type="match status" value="1"/>
</dbReference>
<dbReference type="InterPro" id="IPR000157">
    <property type="entry name" value="TIR_dom"/>
</dbReference>
<dbReference type="InterPro" id="IPR027417">
    <property type="entry name" value="P-loop_NTPase"/>
</dbReference>
<sequence>MAAATKLETWDDYQVFLSFRGPDTRQSFTDCLYNFMIDAGIRVFRDDDELSIGQPIDTILSAIENSNICMPVFSPTFASSAWCLREVAKMVELKKEVVPIFFGVTPDDVKLRTSVYGNFMGKHELKYGKDQVKQWEDALKEVAKIKGRELKEKGYYGFSKELTREVLIKLRPNKKHVPSNLIGMDDQVETVLKLLDTKSSGIRRVGIYGMGGIGKTTLAEILFNKLSVTFDCCGFLPDVRESLRRTGLEHLQKALLCKLEPRLKDTDHIVDPVKMIRETFRRRKVLIVLDDVDKKEQIDGLVGEADHFGSGSRIIVTTRDVRVLKIGVEEFYEMFEVKEMTFSQGLQLFSRHAFRRDSPTQDFMSLSQQVVSSCQGLPLSLKVFGSLLLGKDEIMWIATIRKLEKVPDQEVLNKLKISYEALEHEQQQIFLDIACFFINTQKSHVSYMWDACGFHPATGLDVLVSMSLIKVDEDDKLQMHDHLRDLGRKIVHEEGLQYPRKCSRLWEQCEETMKILQNKEGKEAIVGLHLERLHPDSIEEVLAGLHNVRYLSLEAAELSNRFKHPLPELKWLSLPRCPASFNPHQINIRKLVILELPHSSISEKWNGWRYIQMVHLKVLDLTNCSKMTCTPDFSGTPNLERLTLSQCTNLAELHSSIVELKNLMYLDLSDCSSLCKLPEELGSLENLERLSLHGCTRLENLPNSLGKLTSLHELDLSGKPNPDENIVNLYSSIMSGSTSSMDQHLDWSSLSNIYDQPVMRQIICAKIIMIEGMWRTFPKLCLEKLPDTFSHLRALTKLDISYISMGHLPDSFGNLENLIELNARFTSLRVLPRSIGMLKKLEKLNLGGSASLLKIPEEIGGLSSLRTLSLFYTAIRQLPLTITQLSRLESLNLACGSLGSRENSQRHPFENANALPTSFVDLSQLEILEVCCEHLKCIPMLPSRLRRLVLYEFNLGVILPDISYNKNLEYLCLIFSEEVLKYHNFPQLPVSLRELRIFCPATLPDLTNLKNLRKFVLAGGASLKEIQGIRKLESLEELDICECESLESLENLSELRNLKCLSILGCPKLRFIEGLERLPLVQKDVHLGDCKCVECLPAQSTSRPECLPAQSTSQPECLPAESTSQPECLPAESTSRPSRRRQLVSLVVSKLWIPHSDLPWWIQQYLERGN</sequence>
<evidence type="ECO:0000256" key="1">
    <source>
        <dbReference type="ARBA" id="ARBA00022614"/>
    </source>
</evidence>
<dbReference type="SUPFAM" id="SSF52058">
    <property type="entry name" value="L domain-like"/>
    <property type="match status" value="2"/>
</dbReference>
<comment type="caution">
    <text evidence="5">The sequence shown here is derived from an EMBL/GenBank/DDBJ whole genome shotgun (WGS) entry which is preliminary data.</text>
</comment>
<dbReference type="Proteomes" id="UP000197138">
    <property type="component" value="Unassembled WGS sequence"/>
</dbReference>
<dbReference type="InterPro" id="IPR032675">
    <property type="entry name" value="LRR_dom_sf"/>
</dbReference>
<dbReference type="Pfam" id="PF23598">
    <property type="entry name" value="LRR_14"/>
    <property type="match status" value="1"/>
</dbReference>
<dbReference type="InterPro" id="IPR042197">
    <property type="entry name" value="Apaf_helical"/>
</dbReference>
<dbReference type="AlphaFoldDB" id="A0A218XH50"/>
<name>A0A218XH50_PUNGR</name>
<dbReference type="Pfam" id="PF01582">
    <property type="entry name" value="TIR"/>
    <property type="match status" value="1"/>
</dbReference>
<dbReference type="PANTHER" id="PTHR11017">
    <property type="entry name" value="LEUCINE-RICH REPEAT-CONTAINING PROTEIN"/>
    <property type="match status" value="1"/>
</dbReference>
<dbReference type="SUPFAM" id="SSF52540">
    <property type="entry name" value="P-loop containing nucleoside triphosphate hydrolases"/>
    <property type="match status" value="1"/>
</dbReference>
<dbReference type="InterPro" id="IPR035897">
    <property type="entry name" value="Toll_tir_struct_dom_sf"/>
</dbReference>
<dbReference type="Gene3D" id="3.40.50.300">
    <property type="entry name" value="P-loop containing nucleotide triphosphate hydrolases"/>
    <property type="match status" value="1"/>
</dbReference>
<dbReference type="EMBL" id="MTKT01001633">
    <property type="protein sequence ID" value="OWM84287.1"/>
    <property type="molecule type" value="Genomic_DNA"/>
</dbReference>
<dbReference type="InterPro" id="IPR055414">
    <property type="entry name" value="LRR_R13L4/SHOC2-like"/>
</dbReference>
<keyword evidence="1" id="KW-0433">Leucine-rich repeat</keyword>
<dbReference type="GO" id="GO:0051707">
    <property type="term" value="P:response to other organism"/>
    <property type="evidence" value="ECO:0007669"/>
    <property type="project" value="UniProtKB-ARBA"/>
</dbReference>
<dbReference type="Gene3D" id="1.10.8.430">
    <property type="entry name" value="Helical domain of apoptotic protease-activating factors"/>
    <property type="match status" value="1"/>
</dbReference>
<dbReference type="GO" id="GO:0007165">
    <property type="term" value="P:signal transduction"/>
    <property type="evidence" value="ECO:0007669"/>
    <property type="project" value="InterPro"/>
</dbReference>
<evidence type="ECO:0000313" key="6">
    <source>
        <dbReference type="Proteomes" id="UP000197138"/>
    </source>
</evidence>
<evidence type="ECO:0000313" key="5">
    <source>
        <dbReference type="EMBL" id="OWM84287.1"/>
    </source>
</evidence>
<proteinExistence type="predicted"/>
<evidence type="ECO:0000256" key="2">
    <source>
        <dbReference type="ARBA" id="ARBA00022737"/>
    </source>
</evidence>
<dbReference type="Gene3D" id="1.10.10.10">
    <property type="entry name" value="Winged helix-like DNA-binding domain superfamily/Winged helix DNA-binding domain"/>
    <property type="match status" value="1"/>
</dbReference>
<reference evidence="6" key="1">
    <citation type="journal article" date="2017" name="Plant J.">
        <title>The pomegranate (Punica granatum L.) genome and the genomics of punicalagin biosynthesis.</title>
        <authorList>
            <person name="Qin G."/>
            <person name="Xu C."/>
            <person name="Ming R."/>
            <person name="Tang H."/>
            <person name="Guyot R."/>
            <person name="Kramer E.M."/>
            <person name="Hu Y."/>
            <person name="Yi X."/>
            <person name="Qi Y."/>
            <person name="Xu X."/>
            <person name="Gao Z."/>
            <person name="Pan H."/>
            <person name="Jian J."/>
            <person name="Tian Y."/>
            <person name="Yue Z."/>
            <person name="Xu Y."/>
        </authorList>
    </citation>
    <scope>NUCLEOTIDE SEQUENCE [LARGE SCALE GENOMIC DNA]</scope>
    <source>
        <strain evidence="6">cv. Dabenzi</strain>
    </source>
</reference>
<dbReference type="SUPFAM" id="SSF52200">
    <property type="entry name" value="Toll/Interleukin receptor TIR domain"/>
    <property type="match status" value="1"/>
</dbReference>
<dbReference type="InterPro" id="IPR036388">
    <property type="entry name" value="WH-like_DNA-bd_sf"/>
</dbReference>
<keyword evidence="3" id="KW-0611">Plant defense</keyword>
<feature type="domain" description="TIR" evidence="4">
    <location>
        <begin position="11"/>
        <end position="166"/>
    </location>
</feature>
<dbReference type="GO" id="GO:0043531">
    <property type="term" value="F:ADP binding"/>
    <property type="evidence" value="ECO:0007669"/>
    <property type="project" value="InterPro"/>
</dbReference>
<dbReference type="Gene3D" id="3.80.10.10">
    <property type="entry name" value="Ribonuclease Inhibitor"/>
    <property type="match status" value="3"/>
</dbReference>
<keyword evidence="2" id="KW-0677">Repeat</keyword>
<dbReference type="InterPro" id="IPR058192">
    <property type="entry name" value="WHD_ROQ1-like"/>
</dbReference>
<dbReference type="PANTHER" id="PTHR11017:SF570">
    <property type="entry name" value="DISEASE RESISTANCE PROTEIN (TIR-NBS CLASS)-RELATED"/>
    <property type="match status" value="1"/>
</dbReference>
<dbReference type="InterPro" id="IPR002182">
    <property type="entry name" value="NB-ARC"/>
</dbReference>
<protein>
    <recommendedName>
        <fullName evidence="4">TIR domain-containing protein</fullName>
    </recommendedName>
</protein>
<dbReference type="GO" id="GO:0006952">
    <property type="term" value="P:defense response"/>
    <property type="evidence" value="ECO:0007669"/>
    <property type="project" value="UniProtKB-KW"/>
</dbReference>
<dbReference type="SMART" id="SM00255">
    <property type="entry name" value="TIR"/>
    <property type="match status" value="1"/>
</dbReference>
<dbReference type="Pfam" id="PF00931">
    <property type="entry name" value="NB-ARC"/>
    <property type="match status" value="1"/>
</dbReference>
<dbReference type="InterPro" id="IPR044974">
    <property type="entry name" value="Disease_R_plants"/>
</dbReference>
<evidence type="ECO:0000256" key="3">
    <source>
        <dbReference type="ARBA" id="ARBA00022821"/>
    </source>
</evidence>
<gene>
    <name evidence="5" type="ORF">CDL15_Pgr027056</name>
</gene>
<organism evidence="5 6">
    <name type="scientific">Punica granatum</name>
    <name type="common">Pomegranate</name>
    <dbReference type="NCBI Taxonomy" id="22663"/>
    <lineage>
        <taxon>Eukaryota</taxon>
        <taxon>Viridiplantae</taxon>
        <taxon>Streptophyta</taxon>
        <taxon>Embryophyta</taxon>
        <taxon>Tracheophyta</taxon>
        <taxon>Spermatophyta</taxon>
        <taxon>Magnoliopsida</taxon>
        <taxon>eudicotyledons</taxon>
        <taxon>Gunneridae</taxon>
        <taxon>Pentapetalae</taxon>
        <taxon>rosids</taxon>
        <taxon>malvids</taxon>
        <taxon>Myrtales</taxon>
        <taxon>Lythraceae</taxon>
        <taxon>Punica</taxon>
    </lineage>
</organism>
<accession>A0A218XH50</accession>
<dbReference type="PROSITE" id="PS50104">
    <property type="entry name" value="TIR"/>
    <property type="match status" value="1"/>
</dbReference>